<evidence type="ECO:0000313" key="4">
    <source>
        <dbReference type="Proteomes" id="UP000284842"/>
    </source>
</evidence>
<organism evidence="3 4">
    <name type="scientific">Panaeolus cyanescens</name>
    <dbReference type="NCBI Taxonomy" id="181874"/>
    <lineage>
        <taxon>Eukaryota</taxon>
        <taxon>Fungi</taxon>
        <taxon>Dikarya</taxon>
        <taxon>Basidiomycota</taxon>
        <taxon>Agaricomycotina</taxon>
        <taxon>Agaricomycetes</taxon>
        <taxon>Agaricomycetidae</taxon>
        <taxon>Agaricales</taxon>
        <taxon>Agaricineae</taxon>
        <taxon>Galeropsidaceae</taxon>
        <taxon>Panaeolus</taxon>
    </lineage>
</organism>
<reference evidence="3 4" key="1">
    <citation type="journal article" date="2018" name="Evol. Lett.">
        <title>Horizontal gene cluster transfer increased hallucinogenic mushroom diversity.</title>
        <authorList>
            <person name="Reynolds H.T."/>
            <person name="Vijayakumar V."/>
            <person name="Gluck-Thaler E."/>
            <person name="Korotkin H.B."/>
            <person name="Matheny P.B."/>
            <person name="Slot J.C."/>
        </authorList>
    </citation>
    <scope>NUCLEOTIDE SEQUENCE [LARGE SCALE GENOMIC DNA]</scope>
    <source>
        <strain evidence="3 4">2629</strain>
    </source>
</reference>
<feature type="signal peptide" evidence="2">
    <location>
        <begin position="1"/>
        <end position="17"/>
    </location>
</feature>
<proteinExistence type="predicted"/>
<name>A0A409WA19_9AGAR</name>
<dbReference type="EMBL" id="NHTK01005680">
    <property type="protein sequence ID" value="PPQ75352.1"/>
    <property type="molecule type" value="Genomic_DNA"/>
</dbReference>
<feature type="region of interest" description="Disordered" evidence="1">
    <location>
        <begin position="19"/>
        <end position="39"/>
    </location>
</feature>
<feature type="region of interest" description="Disordered" evidence="1">
    <location>
        <begin position="60"/>
        <end position="114"/>
    </location>
</feature>
<protein>
    <submittedName>
        <fullName evidence="3">Uncharacterized protein</fullName>
    </submittedName>
</protein>
<dbReference type="InParanoid" id="A0A409WA19"/>
<keyword evidence="2" id="KW-0732">Signal</keyword>
<feature type="compositionally biased region" description="Polar residues" evidence="1">
    <location>
        <begin position="85"/>
        <end position="98"/>
    </location>
</feature>
<dbReference type="AlphaFoldDB" id="A0A409WA19"/>
<accession>A0A409WA19</accession>
<feature type="compositionally biased region" description="Basic and acidic residues" evidence="1">
    <location>
        <begin position="19"/>
        <end position="31"/>
    </location>
</feature>
<evidence type="ECO:0000256" key="1">
    <source>
        <dbReference type="SAM" id="MobiDB-lite"/>
    </source>
</evidence>
<evidence type="ECO:0000256" key="2">
    <source>
        <dbReference type="SAM" id="SignalP"/>
    </source>
</evidence>
<dbReference type="Proteomes" id="UP000284842">
    <property type="component" value="Unassembled WGS sequence"/>
</dbReference>
<feature type="compositionally biased region" description="Polar residues" evidence="1">
    <location>
        <begin position="61"/>
        <end position="72"/>
    </location>
</feature>
<sequence length="229" mass="25561">MSQRLMIITIVIVNILGCDHNKRPRPQDHRPNKVSHWGTIKRPLNSPILITPPSLIHLTSPHLTNASSNPNRPTIPPSSSHPPQLQLTHFTSQITHSRTGMKRPATNPQTSITRCTNTPDLSHTYHMAWISHPSHPGVAHPLPGGTTPIAQRKMPLNRCRTRVALKIPTPEPHLAHTGRAEDPYTDSPTRPILKLLATYRSTRVTHPLHAGVHRCARIKNRFVGVDMIP</sequence>
<evidence type="ECO:0000313" key="3">
    <source>
        <dbReference type="EMBL" id="PPQ75352.1"/>
    </source>
</evidence>
<comment type="caution">
    <text evidence="3">The sequence shown here is derived from an EMBL/GenBank/DDBJ whole genome shotgun (WGS) entry which is preliminary data.</text>
</comment>
<feature type="chain" id="PRO_5019425880" evidence="2">
    <location>
        <begin position="18"/>
        <end position="229"/>
    </location>
</feature>
<gene>
    <name evidence="3" type="ORF">CVT24_013159</name>
</gene>
<keyword evidence="4" id="KW-1185">Reference proteome</keyword>